<dbReference type="AlphaFoldDB" id="A0A151JSM2"/>
<gene>
    <name evidence="1" type="ORF">ALC56_15339</name>
</gene>
<organism evidence="1 2">
    <name type="scientific">Trachymyrmex septentrionalis</name>
    <dbReference type="NCBI Taxonomy" id="34720"/>
    <lineage>
        <taxon>Eukaryota</taxon>
        <taxon>Metazoa</taxon>
        <taxon>Ecdysozoa</taxon>
        <taxon>Arthropoda</taxon>
        <taxon>Hexapoda</taxon>
        <taxon>Insecta</taxon>
        <taxon>Pterygota</taxon>
        <taxon>Neoptera</taxon>
        <taxon>Endopterygota</taxon>
        <taxon>Hymenoptera</taxon>
        <taxon>Apocrita</taxon>
        <taxon>Aculeata</taxon>
        <taxon>Formicoidea</taxon>
        <taxon>Formicidae</taxon>
        <taxon>Myrmicinae</taxon>
        <taxon>Trachymyrmex</taxon>
    </lineage>
</organism>
<protein>
    <recommendedName>
        <fullName evidence="3">DDE-1 domain-containing protein</fullName>
    </recommendedName>
</protein>
<dbReference type="Proteomes" id="UP000078541">
    <property type="component" value="Unassembled WGS sequence"/>
</dbReference>
<name>A0A151JSM2_9HYME</name>
<accession>A0A151JSM2</accession>
<proteinExistence type="predicted"/>
<dbReference type="STRING" id="34720.A0A151JSM2"/>
<reference evidence="1 2" key="1">
    <citation type="submission" date="2016-03" db="EMBL/GenBank/DDBJ databases">
        <title>Trachymyrmex septentrionalis WGS genome.</title>
        <authorList>
            <person name="Nygaard S."/>
            <person name="Hu H."/>
            <person name="Boomsma J."/>
            <person name="Zhang G."/>
        </authorList>
    </citation>
    <scope>NUCLEOTIDE SEQUENCE [LARGE SCALE GENOMIC DNA]</scope>
    <source>
        <strain evidence="1">Tsep2-gDNA-1</strain>
        <tissue evidence="1">Whole body</tissue>
    </source>
</reference>
<dbReference type="EMBL" id="KQ982031">
    <property type="protein sequence ID" value="KYN30363.1"/>
    <property type="molecule type" value="Genomic_DNA"/>
</dbReference>
<evidence type="ECO:0008006" key="3">
    <source>
        <dbReference type="Google" id="ProtNLM"/>
    </source>
</evidence>
<keyword evidence="2" id="KW-1185">Reference proteome</keyword>
<evidence type="ECO:0000313" key="1">
    <source>
        <dbReference type="EMBL" id="KYN30363.1"/>
    </source>
</evidence>
<sequence>MTANENPKWSFKYLQKRNTDQTDCEYRINVLRTYMHTGKKKVELYKSDLNKITHSYTARYSLTKSGILLDKVFVCLQESGDTFEVRVKEEVDELLKLRKNISVCSKSGNICMNIYLQTVLKPYIGNNPFLLIVDSWGGNLHNLKCNLCNTNYCFIKCSWYAVHLCFQCFYINFPQHYGNVRIL</sequence>
<evidence type="ECO:0000313" key="2">
    <source>
        <dbReference type="Proteomes" id="UP000078541"/>
    </source>
</evidence>